<protein>
    <submittedName>
        <fullName evidence="1">Uncharacterized protein</fullName>
    </submittedName>
</protein>
<sequence>MRLKRFHYMQHQFGAILSLQTVAAAAYLDFSNIEMFGYERHLCISFGYRSQAFLELFQRYRALIDILYDFVKTKTMMI</sequence>
<evidence type="ECO:0000313" key="1">
    <source>
        <dbReference type="EMBL" id="KAJ9592364.1"/>
    </source>
</evidence>
<feature type="non-terminal residue" evidence="1">
    <location>
        <position position="78"/>
    </location>
</feature>
<reference evidence="1" key="1">
    <citation type="journal article" date="2023" name="IScience">
        <title>Live-bearing cockroach genome reveals convergent evolutionary mechanisms linked to viviparity in insects and beyond.</title>
        <authorList>
            <person name="Fouks B."/>
            <person name="Harrison M.C."/>
            <person name="Mikhailova A.A."/>
            <person name="Marchal E."/>
            <person name="English S."/>
            <person name="Carruthers M."/>
            <person name="Jennings E.C."/>
            <person name="Chiamaka E.L."/>
            <person name="Frigard R.A."/>
            <person name="Pippel M."/>
            <person name="Attardo G.M."/>
            <person name="Benoit J.B."/>
            <person name="Bornberg-Bauer E."/>
            <person name="Tobe S.S."/>
        </authorList>
    </citation>
    <scope>NUCLEOTIDE SEQUENCE</scope>
    <source>
        <strain evidence="1">Stay&amp;Tobe</strain>
    </source>
</reference>
<organism evidence="1 2">
    <name type="scientific">Diploptera punctata</name>
    <name type="common">Pacific beetle cockroach</name>
    <dbReference type="NCBI Taxonomy" id="6984"/>
    <lineage>
        <taxon>Eukaryota</taxon>
        <taxon>Metazoa</taxon>
        <taxon>Ecdysozoa</taxon>
        <taxon>Arthropoda</taxon>
        <taxon>Hexapoda</taxon>
        <taxon>Insecta</taxon>
        <taxon>Pterygota</taxon>
        <taxon>Neoptera</taxon>
        <taxon>Polyneoptera</taxon>
        <taxon>Dictyoptera</taxon>
        <taxon>Blattodea</taxon>
        <taxon>Blaberoidea</taxon>
        <taxon>Blaberidae</taxon>
        <taxon>Diplopterinae</taxon>
        <taxon>Diploptera</taxon>
    </lineage>
</organism>
<reference evidence="1" key="2">
    <citation type="submission" date="2023-05" db="EMBL/GenBank/DDBJ databases">
        <authorList>
            <person name="Fouks B."/>
        </authorList>
    </citation>
    <scope>NUCLEOTIDE SEQUENCE</scope>
    <source>
        <strain evidence="1">Stay&amp;Tobe</strain>
        <tissue evidence="1">Testes</tissue>
    </source>
</reference>
<gene>
    <name evidence="1" type="ORF">L9F63_015970</name>
</gene>
<accession>A0AAD8EJL5</accession>
<dbReference type="EMBL" id="JASPKZ010003838">
    <property type="protein sequence ID" value="KAJ9592364.1"/>
    <property type="molecule type" value="Genomic_DNA"/>
</dbReference>
<keyword evidence="2" id="KW-1185">Reference proteome</keyword>
<comment type="caution">
    <text evidence="1">The sequence shown here is derived from an EMBL/GenBank/DDBJ whole genome shotgun (WGS) entry which is preliminary data.</text>
</comment>
<dbReference type="Proteomes" id="UP001233999">
    <property type="component" value="Unassembled WGS sequence"/>
</dbReference>
<feature type="non-terminal residue" evidence="1">
    <location>
        <position position="1"/>
    </location>
</feature>
<evidence type="ECO:0000313" key="2">
    <source>
        <dbReference type="Proteomes" id="UP001233999"/>
    </source>
</evidence>
<dbReference type="AlphaFoldDB" id="A0AAD8EJL5"/>
<proteinExistence type="predicted"/>
<name>A0AAD8EJL5_DIPPU</name>